<dbReference type="InterPro" id="IPR008928">
    <property type="entry name" value="6-hairpin_glycosidase_sf"/>
</dbReference>
<evidence type="ECO:0000313" key="4">
    <source>
        <dbReference type="EMBL" id="RGE62578.1"/>
    </source>
</evidence>
<evidence type="ECO:0000313" key="6">
    <source>
        <dbReference type="Proteomes" id="UP000260812"/>
    </source>
</evidence>
<dbReference type="Pfam" id="PF21307">
    <property type="entry name" value="Glyco_hydro_95_C"/>
    <property type="match status" value="1"/>
</dbReference>
<dbReference type="Proteomes" id="UP000261166">
    <property type="component" value="Unassembled WGS sequence"/>
</dbReference>
<evidence type="ECO:0000313" key="7">
    <source>
        <dbReference type="Proteomes" id="UP000261166"/>
    </source>
</evidence>
<feature type="domain" description="Glycosyl hydrolase family 95 N-terminal" evidence="1">
    <location>
        <begin position="11"/>
        <end position="243"/>
    </location>
</feature>
<dbReference type="PANTHER" id="PTHR31084:SF0">
    <property type="entry name" value="ALPHA-L-FUCOSIDASE 2"/>
    <property type="match status" value="1"/>
</dbReference>
<accession>A0A3E3J4Y1</accession>
<keyword evidence="5" id="KW-0378">Hydrolase</keyword>
<comment type="caution">
    <text evidence="5">The sequence shown here is derived from an EMBL/GenBank/DDBJ whole genome shotgun (WGS) entry which is preliminary data.</text>
</comment>
<dbReference type="InterPro" id="IPR016518">
    <property type="entry name" value="Alpha-L-fucosidase"/>
</dbReference>
<feature type="domain" description="Glycosyl hydrolase family 95 catalytic" evidence="3">
    <location>
        <begin position="261"/>
        <end position="671"/>
    </location>
</feature>
<organism evidence="5 7">
    <name type="scientific">Eisenbergiella massiliensis</name>
    <dbReference type="NCBI Taxonomy" id="1720294"/>
    <lineage>
        <taxon>Bacteria</taxon>
        <taxon>Bacillati</taxon>
        <taxon>Bacillota</taxon>
        <taxon>Clostridia</taxon>
        <taxon>Lachnospirales</taxon>
        <taxon>Lachnospiraceae</taxon>
        <taxon>Eisenbergiella</taxon>
    </lineage>
</organism>
<sequence length="750" mass="84286">MLKERGKKMKLWYSSPARQWCEALPVGNGRLGGMVYGGCAHELIKLNEDSIWSGKALDRINPDALENLQKIREMLHDGQIEEAERLAMCALSGVPDSQRAYQPAGELTLDMPGLGEVTDYRRELDLEEGIAKVVFSANETRYTREVFSSYPDGVLAVRLDAEGREGISFDCRLGRCHNWTDEMGREGDTIWFTSGCGEGGISFCVAARVRISGGTVGIIGQTLTVENARNAEIYLAVETSFRHEDFVRACRDRLDRVWGKTYEEIRSAHCRDYRKLFGRLELAFAQEDPGLEALPVDERLQAVKEGKEDIGLVSLYFQYGRYLLIASSREGSLPANLQGIWNESLTPPWDSKFTININTEMNYWIAESGNLAECHLPLFELLERIKENGKDTARRMYGCRGSVAHHNTDIYADTAPQDLCITSTFWVMGEAWLATHVWEHYLYTKDKDFLEKHFDILEQSVSFFYDFLTEGPDGTLVTSPTISPENTYRTKDGKEGHLCEGATMDVEILQELFLCYIGACGVLGKEEARIRKAQEVCSSFPKLKTGRYGQLLEWMEDYEEPEPGHRHISHLYGVYPGTTLTWQETPELMRAARRSLDRRLENGGGHTGWSRAWIIGLWAHFGEGEKVYENLQALLAKGTFPNLMDNHPMGDGFVFQIDGNLGAAAAILEMLVLSQQGRVVLLPALPEKLNGGSVCGICLKGGASLSMRWHEGRVTWLKLEAKDEFKVQLEVNGTEESIALAAGESLERTY</sequence>
<dbReference type="OrthoDB" id="9802600at2"/>
<protein>
    <submittedName>
        <fullName evidence="5">Glycoside hydrolase family 95 protein</fullName>
    </submittedName>
</protein>
<dbReference type="PIRSF" id="PIRSF007663">
    <property type="entry name" value="UCP007663"/>
    <property type="match status" value="1"/>
</dbReference>
<dbReference type="GO" id="GO:0004560">
    <property type="term" value="F:alpha-L-fucosidase activity"/>
    <property type="evidence" value="ECO:0007669"/>
    <property type="project" value="InterPro"/>
</dbReference>
<dbReference type="InterPro" id="IPR012341">
    <property type="entry name" value="6hp_glycosidase-like_sf"/>
</dbReference>
<dbReference type="InterPro" id="IPR027414">
    <property type="entry name" value="GH95_N_dom"/>
</dbReference>
<evidence type="ECO:0000259" key="2">
    <source>
        <dbReference type="Pfam" id="PF21307"/>
    </source>
</evidence>
<dbReference type="FunFam" id="1.50.10.10:FF:000028">
    <property type="entry name" value="Alpha-L-fucosidase 2"/>
    <property type="match status" value="1"/>
</dbReference>
<dbReference type="EMBL" id="QVLV01000004">
    <property type="protein sequence ID" value="RGE62578.1"/>
    <property type="molecule type" value="Genomic_DNA"/>
</dbReference>
<keyword evidence="6" id="KW-1185">Reference proteome</keyword>
<proteinExistence type="predicted"/>
<dbReference type="EMBL" id="QVLU01000001">
    <property type="protein sequence ID" value="RGE74410.1"/>
    <property type="molecule type" value="Genomic_DNA"/>
</dbReference>
<evidence type="ECO:0000259" key="3">
    <source>
        <dbReference type="Pfam" id="PF22124"/>
    </source>
</evidence>
<reference evidence="5 7" key="1">
    <citation type="submission" date="2018-08" db="EMBL/GenBank/DDBJ databases">
        <title>A genome reference for cultivated species of the human gut microbiota.</title>
        <authorList>
            <person name="Zou Y."/>
            <person name="Xue W."/>
            <person name="Luo G."/>
        </authorList>
    </citation>
    <scope>NUCLEOTIDE SEQUENCE [LARGE SCALE GENOMIC DNA]</scope>
    <source>
        <strain evidence="5 7">AF26-4BH</strain>
        <strain evidence="4">TF05-5AC</strain>
    </source>
</reference>
<dbReference type="AlphaFoldDB" id="A0A3E3J4Y1"/>
<dbReference type="Gene3D" id="1.50.10.10">
    <property type="match status" value="1"/>
</dbReference>
<dbReference type="InterPro" id="IPR054363">
    <property type="entry name" value="GH95_cat"/>
</dbReference>
<evidence type="ECO:0000259" key="1">
    <source>
        <dbReference type="Pfam" id="PF14498"/>
    </source>
</evidence>
<dbReference type="SUPFAM" id="SSF48208">
    <property type="entry name" value="Six-hairpin glycosidases"/>
    <property type="match status" value="1"/>
</dbReference>
<dbReference type="PANTHER" id="PTHR31084">
    <property type="entry name" value="ALPHA-L-FUCOSIDASE 2"/>
    <property type="match status" value="1"/>
</dbReference>
<dbReference type="Pfam" id="PF14498">
    <property type="entry name" value="Glyco_hyd_65N_2"/>
    <property type="match status" value="1"/>
</dbReference>
<dbReference type="Proteomes" id="UP000260812">
    <property type="component" value="Unassembled WGS sequence"/>
</dbReference>
<dbReference type="InterPro" id="IPR049053">
    <property type="entry name" value="AFCA-like_C"/>
</dbReference>
<dbReference type="Pfam" id="PF22124">
    <property type="entry name" value="Glyco_hydro_95_cat"/>
    <property type="match status" value="1"/>
</dbReference>
<gene>
    <name evidence="5" type="ORF">DWY69_00065</name>
    <name evidence="4" type="ORF">DXC51_08290</name>
</gene>
<evidence type="ECO:0000313" key="5">
    <source>
        <dbReference type="EMBL" id="RGE74410.1"/>
    </source>
</evidence>
<feature type="domain" description="Alpha fucosidase A-like C-terminal" evidence="2">
    <location>
        <begin position="674"/>
        <end position="733"/>
    </location>
</feature>
<name>A0A3E3J4Y1_9FIRM</name>
<dbReference type="GO" id="GO:0005975">
    <property type="term" value="P:carbohydrate metabolic process"/>
    <property type="evidence" value="ECO:0007669"/>
    <property type="project" value="InterPro"/>
</dbReference>